<name>A0A150QH96_SORCE</name>
<feature type="coiled-coil region" evidence="5">
    <location>
        <begin position="1153"/>
        <end position="1203"/>
    </location>
</feature>
<dbReference type="Gene3D" id="1.10.510.10">
    <property type="entry name" value="Transferase(Phosphotransferase) domain 1"/>
    <property type="match status" value="1"/>
</dbReference>
<evidence type="ECO:0000256" key="4">
    <source>
        <dbReference type="ARBA" id="ARBA00022840"/>
    </source>
</evidence>
<dbReference type="InterPro" id="IPR000719">
    <property type="entry name" value="Prot_kinase_dom"/>
</dbReference>
<dbReference type="OrthoDB" id="5476032at2"/>
<dbReference type="SUPFAM" id="SSF52540">
    <property type="entry name" value="P-loop containing nucleoside triphosphate hydrolases"/>
    <property type="match status" value="1"/>
</dbReference>
<dbReference type="CDD" id="cd14014">
    <property type="entry name" value="STKc_PknB_like"/>
    <property type="match status" value="1"/>
</dbReference>
<dbReference type="SMART" id="SM00220">
    <property type="entry name" value="S_TKc"/>
    <property type="match status" value="1"/>
</dbReference>
<dbReference type="EMBL" id="JEMA01000660">
    <property type="protein sequence ID" value="KYF67344.1"/>
    <property type="molecule type" value="Genomic_DNA"/>
</dbReference>
<dbReference type="InterPro" id="IPR011009">
    <property type="entry name" value="Kinase-like_dom_sf"/>
</dbReference>
<evidence type="ECO:0000259" key="6">
    <source>
        <dbReference type="PROSITE" id="PS50011"/>
    </source>
</evidence>
<dbReference type="RefSeq" id="WP_061609915.1">
    <property type="nucleotide sequence ID" value="NZ_JEMA01000660.1"/>
</dbReference>
<reference evidence="7 8" key="1">
    <citation type="submission" date="2014-02" db="EMBL/GenBank/DDBJ databases">
        <title>The small core and large imbalanced accessory genome model reveals a collaborative survival strategy of Sorangium cellulosum strains in nature.</title>
        <authorList>
            <person name="Han K."/>
            <person name="Peng R."/>
            <person name="Blom J."/>
            <person name="Li Y.-Z."/>
        </authorList>
    </citation>
    <scope>NUCLEOTIDE SEQUENCE [LARGE SCALE GENOMIC DNA]</scope>
    <source>
        <strain evidence="7 8">So0008-312</strain>
    </source>
</reference>
<dbReference type="PROSITE" id="PS50011">
    <property type="entry name" value="PROTEIN_KINASE_DOM"/>
    <property type="match status" value="1"/>
</dbReference>
<keyword evidence="5" id="KW-0175">Coiled coil</keyword>
<organism evidence="7 8">
    <name type="scientific">Sorangium cellulosum</name>
    <name type="common">Polyangium cellulosum</name>
    <dbReference type="NCBI Taxonomy" id="56"/>
    <lineage>
        <taxon>Bacteria</taxon>
        <taxon>Pseudomonadati</taxon>
        <taxon>Myxococcota</taxon>
        <taxon>Polyangia</taxon>
        <taxon>Polyangiales</taxon>
        <taxon>Polyangiaceae</taxon>
        <taxon>Sorangium</taxon>
    </lineage>
</organism>
<dbReference type="InterPro" id="IPR008271">
    <property type="entry name" value="Ser/Thr_kinase_AS"/>
</dbReference>
<dbReference type="InterPro" id="IPR027417">
    <property type="entry name" value="P-loop_NTPase"/>
</dbReference>
<dbReference type="GO" id="GO:0005524">
    <property type="term" value="F:ATP binding"/>
    <property type="evidence" value="ECO:0007669"/>
    <property type="project" value="UniProtKB-KW"/>
</dbReference>
<keyword evidence="1" id="KW-0808">Transferase</keyword>
<dbReference type="Proteomes" id="UP000075260">
    <property type="component" value="Unassembled WGS sequence"/>
</dbReference>
<gene>
    <name evidence="7" type="ORF">BE15_12135</name>
</gene>
<dbReference type="PANTHER" id="PTHR43289">
    <property type="entry name" value="MITOGEN-ACTIVATED PROTEIN KINASE KINASE KINASE 20-RELATED"/>
    <property type="match status" value="1"/>
</dbReference>
<evidence type="ECO:0000256" key="2">
    <source>
        <dbReference type="ARBA" id="ARBA00022741"/>
    </source>
</evidence>
<evidence type="ECO:0000313" key="8">
    <source>
        <dbReference type="Proteomes" id="UP000075260"/>
    </source>
</evidence>
<dbReference type="PANTHER" id="PTHR43289:SF6">
    <property type="entry name" value="SERINE_THREONINE-PROTEIN KINASE NEKL-3"/>
    <property type="match status" value="1"/>
</dbReference>
<dbReference type="Pfam" id="PF00069">
    <property type="entry name" value="Pkinase"/>
    <property type="match status" value="1"/>
</dbReference>
<dbReference type="SUPFAM" id="SSF48452">
    <property type="entry name" value="TPR-like"/>
    <property type="match status" value="1"/>
</dbReference>
<evidence type="ECO:0000256" key="3">
    <source>
        <dbReference type="ARBA" id="ARBA00022777"/>
    </source>
</evidence>
<evidence type="ECO:0000256" key="5">
    <source>
        <dbReference type="SAM" id="Coils"/>
    </source>
</evidence>
<keyword evidence="2" id="KW-0547">Nucleotide-binding</keyword>
<keyword evidence="4" id="KW-0067">ATP-binding</keyword>
<dbReference type="GO" id="GO:0004674">
    <property type="term" value="F:protein serine/threonine kinase activity"/>
    <property type="evidence" value="ECO:0007669"/>
    <property type="project" value="TreeGrafter"/>
</dbReference>
<dbReference type="Gene3D" id="3.30.200.20">
    <property type="entry name" value="Phosphorylase Kinase, domain 1"/>
    <property type="match status" value="1"/>
</dbReference>
<dbReference type="PROSITE" id="PS00108">
    <property type="entry name" value="PROTEIN_KINASE_ST"/>
    <property type="match status" value="1"/>
</dbReference>
<dbReference type="InterPro" id="IPR011990">
    <property type="entry name" value="TPR-like_helical_dom_sf"/>
</dbReference>
<dbReference type="InterPro" id="IPR041664">
    <property type="entry name" value="AAA_16"/>
</dbReference>
<proteinExistence type="predicted"/>
<dbReference type="SUPFAM" id="SSF56112">
    <property type="entry name" value="Protein kinase-like (PK-like)"/>
    <property type="match status" value="1"/>
</dbReference>
<comment type="caution">
    <text evidence="7">The sequence shown here is derived from an EMBL/GenBank/DDBJ whole genome shotgun (WGS) entry which is preliminary data.</text>
</comment>
<feature type="domain" description="Protein kinase" evidence="6">
    <location>
        <begin position="17"/>
        <end position="299"/>
    </location>
</feature>
<evidence type="ECO:0000313" key="7">
    <source>
        <dbReference type="EMBL" id="KYF67344.1"/>
    </source>
</evidence>
<protein>
    <submittedName>
        <fullName evidence="7">Protein kinase</fullName>
    </submittedName>
</protein>
<accession>A0A150QH96</accession>
<keyword evidence="3 7" id="KW-0418">Kinase</keyword>
<dbReference type="Pfam" id="PF13191">
    <property type="entry name" value="AAA_16"/>
    <property type="match status" value="1"/>
</dbReference>
<dbReference type="Gene3D" id="3.40.50.300">
    <property type="entry name" value="P-loop containing nucleotide triphosphate hydrolases"/>
    <property type="match status" value="1"/>
</dbReference>
<evidence type="ECO:0000256" key="1">
    <source>
        <dbReference type="ARBA" id="ARBA00022679"/>
    </source>
</evidence>
<sequence length="1296" mass="139097">MDPVRIEPARPLVAGRFHIEREIGRGGVGTVHRAFDVQTERYVALKIITAVGVDAEGQARLSREGQILSELDHPGIVRVVAFGTVESSASDAEGHRIEEGSTFIAMEWLDGEDLATRQRRSPLALRDGLEVGRQVARALAAAHDAGVVHRDIKPSNILLLRGPPEGPIRIKLVDFGVAASKEVVLTTDVGGLVGTPAYISPEQARGDATVDARSDLYSLGATLFELIAGRPPHMGPTSIATLVRLATTPAPRLSEFLLDVVPALDDLIHALLLADRGLRPSSAREVAEKLAALLDEPHLPTPSPLRVSDNPPGVMGTRLVTTIVALHVATGEERQRELEALRRRGADALPLGADSIAAHLGVRQAHGDEASRALELGLALGERGGRVGVASGRMRVDRTRSAGEVVDRAVALAREAGLGRVLADATTVELSRGRYLCAPQEGGAVRVLSRAPKRPDAQTPFVGRDAELITTVAAFDRCVEERTPVVVSISGPPGIGKSRLAREFVGRISDRADPPRLVQLRCESFGRAQALGVATDGLRVLMGLPKGASVEQADDAVRARRLHHGDGGLLARLLANQPFPDGIDLRGARDALYLSMTDIAVGAASLEPCALLVEDAQWADPESVAWLDHLLGRASGRPLFIMLMVRPAFWRDQGQRFTGRDHVRVELRPIARRATREIARAVFSAAAAARPVDDATLDRVAQQAAGSPLFAEELARVIASGKDAATAPTIEAAIQVSLDALDDCTREAVVRMSVFGLSVWDVGLAEVGVVEPRAALKKLIAAELLVEQPASRFPAAREYLFKHALVRDVAYASAGEDLRKGLHAAAARWLDRMGEDSATVAQHFDLGGEHEEASIRWEAAARRALATNSLRDAVTMADRALVFASDKPTGFARAVLLEDAYSRLDARSPERDSAIRAMWENVYDEASELRTLTARARYDQACGSGMDLEGRLTALRDRARAIDRVEEEAQCSATLAQVHAFAGQLAMAEQEAAHLLDLAARRGLVWAAVDAWQTRAVAHQTRGEPAAALEARRNAARAARRAGLQEREAMLTMNVGFALTTIGARAEALQEIEGGIARAQAIGSSGAVRHGQMILLCWAATFGPEPRLDAELAEPRASADEAAGSMWVVRDRVTLGILFYRGCELLRFESSGLARARSLLKKATEAYRMTENRDVLPVALGFCAEAERRFGDAEQARDIAREAAALVEAGAPSLLNEAPIYLALHDACVDMGDLEGARDAMERAMPPLLRRLKGLEGTLYASSFLLNLPQNSALLAAAEAYGCVPPQLEAMLNSRP</sequence>